<gene>
    <name evidence="2" type="ORF">FH610_036940</name>
</gene>
<dbReference type="RefSeq" id="WP_139579882.1">
    <property type="nucleotide sequence ID" value="NZ_VDMA02000029.1"/>
</dbReference>
<evidence type="ECO:0000256" key="1">
    <source>
        <dbReference type="SAM" id="Phobius"/>
    </source>
</evidence>
<accession>A0A5N6BCV1</accession>
<reference evidence="2 3" key="1">
    <citation type="submission" date="2019-10" db="EMBL/GenBank/DDBJ databases">
        <title>Nonomuraea sp. nov., isolated from Phyllanthus amarus.</title>
        <authorList>
            <person name="Klykleung N."/>
            <person name="Tanasupawat S."/>
        </authorList>
    </citation>
    <scope>NUCLEOTIDE SEQUENCE [LARGE SCALE GENOMIC DNA]</scope>
    <source>
        <strain evidence="2 3">CR1-09</strain>
    </source>
</reference>
<evidence type="ECO:0000313" key="3">
    <source>
        <dbReference type="Proteomes" id="UP000313066"/>
    </source>
</evidence>
<keyword evidence="3" id="KW-1185">Reference proteome</keyword>
<evidence type="ECO:0000313" key="2">
    <source>
        <dbReference type="EMBL" id="KAB8177719.1"/>
    </source>
</evidence>
<proteinExistence type="predicted"/>
<organism evidence="2 3">
    <name type="scientific">Microbispora catharanthi</name>
    <dbReference type="NCBI Taxonomy" id="1712871"/>
    <lineage>
        <taxon>Bacteria</taxon>
        <taxon>Bacillati</taxon>
        <taxon>Actinomycetota</taxon>
        <taxon>Actinomycetes</taxon>
        <taxon>Streptosporangiales</taxon>
        <taxon>Streptosporangiaceae</taxon>
        <taxon>Microbispora</taxon>
    </lineage>
</organism>
<comment type="caution">
    <text evidence="2">The sequence shown here is derived from an EMBL/GenBank/DDBJ whole genome shotgun (WGS) entry which is preliminary data.</text>
</comment>
<dbReference type="AlphaFoldDB" id="A0A5N6BCV1"/>
<feature type="transmembrane region" description="Helical" evidence="1">
    <location>
        <begin position="105"/>
        <end position="123"/>
    </location>
</feature>
<feature type="transmembrane region" description="Helical" evidence="1">
    <location>
        <begin position="17"/>
        <end position="43"/>
    </location>
</feature>
<keyword evidence="1" id="KW-1133">Transmembrane helix</keyword>
<dbReference type="Proteomes" id="UP000313066">
    <property type="component" value="Unassembled WGS sequence"/>
</dbReference>
<protein>
    <submittedName>
        <fullName evidence="2">DUF2306 domain-containing protein</fullName>
    </submittedName>
</protein>
<name>A0A5N6BCV1_9ACTN</name>
<sequence length="168" mass="18458">MDVIDILGTPIPDAGPVFLSALAVHVTAGITCVICGAIAALTRNGSPRHLRFGRVYLWGLTVVYVTLTVMSAIRWRENLHLFAIGTLAIITALTGYANRRQRPDVHILGMGTSYVLLLTGFYVDNGPHLPLWDRLPAIAYWLLPALIGFPLITRAIVRRRHPDAPART</sequence>
<keyword evidence="1" id="KW-0812">Transmembrane</keyword>
<feature type="transmembrane region" description="Helical" evidence="1">
    <location>
        <begin position="55"/>
        <end position="73"/>
    </location>
</feature>
<dbReference type="EMBL" id="VDMA02000029">
    <property type="protein sequence ID" value="KAB8177719.1"/>
    <property type="molecule type" value="Genomic_DNA"/>
</dbReference>
<feature type="transmembrane region" description="Helical" evidence="1">
    <location>
        <begin position="138"/>
        <end position="157"/>
    </location>
</feature>
<keyword evidence="1" id="KW-0472">Membrane</keyword>
<feature type="transmembrane region" description="Helical" evidence="1">
    <location>
        <begin position="79"/>
        <end position="98"/>
    </location>
</feature>